<sequence length="499" mass="55293">MSDCLPACIALPMAEPNCFPIPDNETERLKALIEYDVLDSLPEQDFDDLTQIAAQICQTPIALISLIDSQRQWFKSRIGMDMMETPREHAICSHAILQPDEPTVVPDLLKDSRFIQNPLVTTAPFMRFYAGTPLVNPEGYALGTICVLDHQPRQLTPAQIRALQGLSRQVVGQLELRRKTAQLKQQVRQQEAIAKIATAKNQALEQTLIQLRDTQTTLVQTEKMTALGQLVTGIAQEINNPLGFIYSNLPYARDYANELMALLQKYSQADFAARSAADQAAAAAELDFLKEDFFKVLQSMQRGASRIHYIIQALQAFSQPSETVFRYVGLRKLVEASLTLLQRSLKSNLSRPEIQVIRSYGHLPRICCAVGPLNQAVLNLLLNATEALANGPGELHGQQTGETPPPSIWITTQQLDSERVQLCIADNGSGISAESQGHIFEPFYTAKPSTEKPGGERLGIGLAASYQIVTQQHNGQLTFHSELGKGSEFRIILPIHCQR</sequence>
<dbReference type="PANTHER" id="PTHR43102">
    <property type="entry name" value="SLR1143 PROTEIN"/>
    <property type="match status" value="1"/>
</dbReference>
<evidence type="ECO:0000256" key="4">
    <source>
        <dbReference type="ARBA" id="ARBA00023012"/>
    </source>
</evidence>
<dbReference type="SMART" id="SM00387">
    <property type="entry name" value="HATPase_c"/>
    <property type="match status" value="1"/>
</dbReference>
<feature type="domain" description="Histidine kinase" evidence="6">
    <location>
        <begin position="233"/>
        <end position="497"/>
    </location>
</feature>
<evidence type="ECO:0000259" key="6">
    <source>
        <dbReference type="PROSITE" id="PS50109"/>
    </source>
</evidence>
<dbReference type="RefSeq" id="WP_193905436.1">
    <property type="nucleotide sequence ID" value="NZ_JADEXG010000009.1"/>
</dbReference>
<keyword evidence="4" id="KW-0902">Two-component regulatory system</keyword>
<dbReference type="EC" id="2.7.13.3" evidence="2"/>
<dbReference type="Gene3D" id="3.30.565.10">
    <property type="entry name" value="Histidine kinase-like ATPase, C-terminal domain"/>
    <property type="match status" value="1"/>
</dbReference>
<reference evidence="7" key="1">
    <citation type="submission" date="2020-10" db="EMBL/GenBank/DDBJ databases">
        <authorList>
            <person name="Castelo-Branco R."/>
            <person name="Eusebio N."/>
            <person name="Adriana R."/>
            <person name="Vieira A."/>
            <person name="Brugerolle De Fraissinette N."/>
            <person name="Rezende De Castro R."/>
            <person name="Schneider M.P."/>
            <person name="Vasconcelos V."/>
            <person name="Leao P.N."/>
        </authorList>
    </citation>
    <scope>NUCLEOTIDE SEQUENCE</scope>
    <source>
        <strain evidence="7">LEGE 07310</strain>
    </source>
</reference>
<dbReference type="EMBL" id="JADEXG010000009">
    <property type="protein sequence ID" value="MBE9076773.1"/>
    <property type="molecule type" value="Genomic_DNA"/>
</dbReference>
<dbReference type="InterPro" id="IPR029016">
    <property type="entry name" value="GAF-like_dom_sf"/>
</dbReference>
<dbReference type="InterPro" id="IPR005467">
    <property type="entry name" value="His_kinase_dom"/>
</dbReference>
<evidence type="ECO:0000313" key="8">
    <source>
        <dbReference type="Proteomes" id="UP000636505"/>
    </source>
</evidence>
<keyword evidence="8" id="KW-1185">Reference proteome</keyword>
<dbReference type="InterPro" id="IPR003594">
    <property type="entry name" value="HATPase_dom"/>
</dbReference>
<dbReference type="PANTHER" id="PTHR43102:SF2">
    <property type="entry name" value="GAF DOMAIN-CONTAINING PROTEIN"/>
    <property type="match status" value="1"/>
</dbReference>
<evidence type="ECO:0000256" key="2">
    <source>
        <dbReference type="ARBA" id="ARBA00012438"/>
    </source>
</evidence>
<dbReference type="SUPFAM" id="SSF55874">
    <property type="entry name" value="ATPase domain of HSP90 chaperone/DNA topoisomerase II/histidine kinase"/>
    <property type="match status" value="1"/>
</dbReference>
<keyword evidence="5" id="KW-0175">Coiled coil</keyword>
<proteinExistence type="predicted"/>
<dbReference type="Pfam" id="PF02518">
    <property type="entry name" value="HATPase_c"/>
    <property type="match status" value="1"/>
</dbReference>
<keyword evidence="3" id="KW-0418">Kinase</keyword>
<keyword evidence="3" id="KW-0808">Transferase</keyword>
<dbReference type="InterPro" id="IPR004358">
    <property type="entry name" value="Sig_transdc_His_kin-like_C"/>
</dbReference>
<dbReference type="GO" id="GO:0000160">
    <property type="term" value="P:phosphorelay signal transduction system"/>
    <property type="evidence" value="ECO:0007669"/>
    <property type="project" value="UniProtKB-KW"/>
</dbReference>
<dbReference type="Gene3D" id="3.30.450.40">
    <property type="match status" value="1"/>
</dbReference>
<dbReference type="Proteomes" id="UP000636505">
    <property type="component" value="Unassembled WGS sequence"/>
</dbReference>
<evidence type="ECO:0000256" key="3">
    <source>
        <dbReference type="ARBA" id="ARBA00022777"/>
    </source>
</evidence>
<dbReference type="InterPro" id="IPR036890">
    <property type="entry name" value="HATPase_C_sf"/>
</dbReference>
<gene>
    <name evidence="7" type="ORF">IQ241_05600</name>
</gene>
<feature type="coiled-coil region" evidence="5">
    <location>
        <begin position="187"/>
        <end position="214"/>
    </location>
</feature>
<dbReference type="PRINTS" id="PR00344">
    <property type="entry name" value="BCTRLSENSOR"/>
</dbReference>
<dbReference type="AlphaFoldDB" id="A0A8J7AUA3"/>
<protein>
    <recommendedName>
        <fullName evidence="2">histidine kinase</fullName>
        <ecNumber evidence="2">2.7.13.3</ecNumber>
    </recommendedName>
</protein>
<dbReference type="Gene3D" id="1.10.287.130">
    <property type="match status" value="1"/>
</dbReference>
<dbReference type="InterPro" id="IPR003018">
    <property type="entry name" value="GAF"/>
</dbReference>
<dbReference type="PROSITE" id="PS50109">
    <property type="entry name" value="HIS_KIN"/>
    <property type="match status" value="1"/>
</dbReference>
<evidence type="ECO:0000313" key="7">
    <source>
        <dbReference type="EMBL" id="MBE9076773.1"/>
    </source>
</evidence>
<accession>A0A8J7AUA3</accession>
<evidence type="ECO:0000256" key="5">
    <source>
        <dbReference type="SAM" id="Coils"/>
    </source>
</evidence>
<organism evidence="7 8">
    <name type="scientific">Vasconcelosia minhoensis LEGE 07310</name>
    <dbReference type="NCBI Taxonomy" id="915328"/>
    <lineage>
        <taxon>Bacteria</taxon>
        <taxon>Bacillati</taxon>
        <taxon>Cyanobacteriota</taxon>
        <taxon>Cyanophyceae</taxon>
        <taxon>Nodosilineales</taxon>
        <taxon>Cymatolegaceae</taxon>
        <taxon>Vasconcelosia</taxon>
        <taxon>Vasconcelosia minhoensis</taxon>
    </lineage>
</organism>
<dbReference type="GO" id="GO:0004673">
    <property type="term" value="F:protein histidine kinase activity"/>
    <property type="evidence" value="ECO:0007669"/>
    <property type="project" value="UniProtKB-EC"/>
</dbReference>
<evidence type="ECO:0000256" key="1">
    <source>
        <dbReference type="ARBA" id="ARBA00000085"/>
    </source>
</evidence>
<dbReference type="SUPFAM" id="SSF55781">
    <property type="entry name" value="GAF domain-like"/>
    <property type="match status" value="1"/>
</dbReference>
<name>A0A8J7AUA3_9CYAN</name>
<comment type="caution">
    <text evidence="7">The sequence shown here is derived from an EMBL/GenBank/DDBJ whole genome shotgun (WGS) entry which is preliminary data.</text>
</comment>
<comment type="catalytic activity">
    <reaction evidence="1">
        <text>ATP + protein L-histidine = ADP + protein N-phospho-L-histidine.</text>
        <dbReference type="EC" id="2.7.13.3"/>
    </reaction>
</comment>
<dbReference type="SMART" id="SM00065">
    <property type="entry name" value="GAF"/>
    <property type="match status" value="1"/>
</dbReference>
<dbReference type="Pfam" id="PF01590">
    <property type="entry name" value="GAF"/>
    <property type="match status" value="1"/>
</dbReference>